<keyword evidence="3" id="KW-1003">Cell membrane</keyword>
<evidence type="ECO:0000256" key="2">
    <source>
        <dbReference type="ARBA" id="ARBA00022448"/>
    </source>
</evidence>
<feature type="transmembrane region" description="Helical" evidence="8">
    <location>
        <begin position="36"/>
        <end position="55"/>
    </location>
</feature>
<feature type="transmembrane region" description="Helical" evidence="8">
    <location>
        <begin position="67"/>
        <end position="87"/>
    </location>
</feature>
<dbReference type="Pfam" id="PF12832">
    <property type="entry name" value="MFS_1_like"/>
    <property type="match status" value="1"/>
</dbReference>
<evidence type="ECO:0000256" key="4">
    <source>
        <dbReference type="ARBA" id="ARBA00022519"/>
    </source>
</evidence>
<sequence length="385" mass="43048">MHSLPYWRLSGFYFFYFAFVGAMSPFWGLYLKSLEFNAFQIGVLMSLLQVMRIFAPNIWGWFADHTGKRVAIVQIAATLSLVAYVGVFFGTSFLWLFAVMSLMSFFWSASLPLVEATTLSHLGERTEKYGRIRLWGSVGFILAVVGLGYVLDFAPIRFLLWAILGMMLGLALLARHIPEARVMPHASDQLPVWQVIKQPVVLAFFAASFFNAAAHGPYYTFYSIYLVDHGYSKSSVGWLWALGVVSEILVFLWMPRLMRHFSLRQILLASVALGVLRFLIIGWGISSVGLVLFAQVLHAATFGSWQAAGIEVIHRLFRGKHQAKGQALYNSLSFGAGGTLGGLYAGYTWDALSPQTTFTIAAAFSAIAFLLVYWKLKPQFIENSH</sequence>
<dbReference type="PANTHER" id="PTHR23522">
    <property type="entry name" value="BLL5896 PROTEIN"/>
    <property type="match status" value="1"/>
</dbReference>
<dbReference type="AlphaFoldDB" id="A0A6F8V9D2"/>
<organism evidence="10 11">
    <name type="scientific">Sulfurimicrobium lacus</name>
    <dbReference type="NCBI Taxonomy" id="2715678"/>
    <lineage>
        <taxon>Bacteria</taxon>
        <taxon>Pseudomonadati</taxon>
        <taxon>Pseudomonadota</taxon>
        <taxon>Betaproteobacteria</taxon>
        <taxon>Nitrosomonadales</taxon>
        <taxon>Sulfuricellaceae</taxon>
        <taxon>Sulfurimicrobium</taxon>
    </lineage>
</organism>
<feature type="transmembrane region" description="Helical" evidence="8">
    <location>
        <begin position="12"/>
        <end position="30"/>
    </location>
</feature>
<evidence type="ECO:0000256" key="3">
    <source>
        <dbReference type="ARBA" id="ARBA00022475"/>
    </source>
</evidence>
<evidence type="ECO:0000256" key="1">
    <source>
        <dbReference type="ARBA" id="ARBA00004429"/>
    </source>
</evidence>
<keyword evidence="11" id="KW-1185">Reference proteome</keyword>
<dbReference type="NCBIfam" id="NF037955">
    <property type="entry name" value="mfs"/>
    <property type="match status" value="1"/>
</dbReference>
<name>A0A6F8V9D2_9PROT</name>
<dbReference type="GO" id="GO:0030395">
    <property type="term" value="F:lactose binding"/>
    <property type="evidence" value="ECO:0007669"/>
    <property type="project" value="TreeGrafter"/>
</dbReference>
<feature type="transmembrane region" description="Helical" evidence="8">
    <location>
        <begin position="266"/>
        <end position="286"/>
    </location>
</feature>
<dbReference type="GO" id="GO:0005886">
    <property type="term" value="C:plasma membrane"/>
    <property type="evidence" value="ECO:0007669"/>
    <property type="project" value="UniProtKB-SubCell"/>
</dbReference>
<keyword evidence="4" id="KW-0997">Cell inner membrane</keyword>
<evidence type="ECO:0000313" key="11">
    <source>
        <dbReference type="Proteomes" id="UP000502260"/>
    </source>
</evidence>
<dbReference type="PANTHER" id="PTHR23522:SF10">
    <property type="entry name" value="3-PHENYLPROPIONIC ACID TRANSPORTER-RELATED"/>
    <property type="match status" value="1"/>
</dbReference>
<dbReference type="CDD" id="cd17335">
    <property type="entry name" value="MFS_MFSD6"/>
    <property type="match status" value="1"/>
</dbReference>
<keyword evidence="2" id="KW-0813">Transport</keyword>
<keyword evidence="7 8" id="KW-0472">Membrane</keyword>
<feature type="transmembrane region" description="Helical" evidence="8">
    <location>
        <begin position="93"/>
        <end position="114"/>
    </location>
</feature>
<dbReference type="Proteomes" id="UP000502260">
    <property type="component" value="Chromosome"/>
</dbReference>
<gene>
    <name evidence="10" type="ORF">SKTS_06130</name>
</gene>
<dbReference type="InterPro" id="IPR024989">
    <property type="entry name" value="MFS_assoc_dom"/>
</dbReference>
<evidence type="ECO:0000259" key="9">
    <source>
        <dbReference type="Pfam" id="PF12832"/>
    </source>
</evidence>
<accession>A0A6F8V9D2</accession>
<feature type="domain" description="Major facilitator superfamily associated" evidence="9">
    <location>
        <begin position="6"/>
        <end position="359"/>
    </location>
</feature>
<evidence type="ECO:0000256" key="6">
    <source>
        <dbReference type="ARBA" id="ARBA00022989"/>
    </source>
</evidence>
<feature type="transmembrane region" description="Helical" evidence="8">
    <location>
        <begin position="158"/>
        <end position="178"/>
    </location>
</feature>
<feature type="transmembrane region" description="Helical" evidence="8">
    <location>
        <begin position="134"/>
        <end position="152"/>
    </location>
</feature>
<dbReference type="GO" id="GO:0015528">
    <property type="term" value="F:lactose:proton symporter activity"/>
    <property type="evidence" value="ECO:0007669"/>
    <property type="project" value="TreeGrafter"/>
</dbReference>
<dbReference type="SUPFAM" id="SSF103473">
    <property type="entry name" value="MFS general substrate transporter"/>
    <property type="match status" value="1"/>
</dbReference>
<dbReference type="InterPro" id="IPR036259">
    <property type="entry name" value="MFS_trans_sf"/>
</dbReference>
<evidence type="ECO:0000313" key="10">
    <source>
        <dbReference type="EMBL" id="BCB25727.1"/>
    </source>
</evidence>
<proteinExistence type="predicted"/>
<protein>
    <submittedName>
        <fullName evidence="10">MFS metabolite transporter</fullName>
    </submittedName>
</protein>
<evidence type="ECO:0000256" key="8">
    <source>
        <dbReference type="SAM" id="Phobius"/>
    </source>
</evidence>
<keyword evidence="5 8" id="KW-0812">Transmembrane</keyword>
<comment type="subcellular location">
    <subcellularLocation>
        <location evidence="1">Cell inner membrane</location>
        <topology evidence="1">Multi-pass membrane protein</topology>
    </subcellularLocation>
</comment>
<feature type="transmembrane region" description="Helical" evidence="8">
    <location>
        <begin position="292"/>
        <end position="317"/>
    </location>
</feature>
<dbReference type="PIRSF" id="PIRSF004925">
    <property type="entry name" value="HcaT"/>
    <property type="match status" value="1"/>
</dbReference>
<reference evidence="11" key="1">
    <citation type="submission" date="2020-03" db="EMBL/GenBank/DDBJ databases">
        <title>Complete genome sequence of sulfur-oxidizing bacterium skT11.</title>
        <authorList>
            <person name="Kanda M."/>
            <person name="Kojima H."/>
            <person name="Fukui M."/>
        </authorList>
    </citation>
    <scope>NUCLEOTIDE SEQUENCE [LARGE SCALE GENOMIC DNA]</scope>
    <source>
        <strain evidence="11">skT11</strain>
    </source>
</reference>
<dbReference type="Gene3D" id="1.20.1250.20">
    <property type="entry name" value="MFS general substrate transporter like domains"/>
    <property type="match status" value="2"/>
</dbReference>
<feature type="transmembrane region" description="Helical" evidence="8">
    <location>
        <begin position="199"/>
        <end position="218"/>
    </location>
</feature>
<dbReference type="KEGG" id="slac:SKTS_06130"/>
<feature type="transmembrane region" description="Helical" evidence="8">
    <location>
        <begin position="355"/>
        <end position="374"/>
    </location>
</feature>
<dbReference type="InterPro" id="IPR026032">
    <property type="entry name" value="HcaT-like"/>
</dbReference>
<feature type="transmembrane region" description="Helical" evidence="8">
    <location>
        <begin position="329"/>
        <end position="349"/>
    </location>
</feature>
<dbReference type="RefSeq" id="WP_173060208.1">
    <property type="nucleotide sequence ID" value="NZ_AP022853.1"/>
</dbReference>
<feature type="transmembrane region" description="Helical" evidence="8">
    <location>
        <begin position="238"/>
        <end position="254"/>
    </location>
</feature>
<dbReference type="EMBL" id="AP022853">
    <property type="protein sequence ID" value="BCB25727.1"/>
    <property type="molecule type" value="Genomic_DNA"/>
</dbReference>
<evidence type="ECO:0000256" key="5">
    <source>
        <dbReference type="ARBA" id="ARBA00022692"/>
    </source>
</evidence>
<keyword evidence="6 8" id="KW-1133">Transmembrane helix</keyword>
<evidence type="ECO:0000256" key="7">
    <source>
        <dbReference type="ARBA" id="ARBA00023136"/>
    </source>
</evidence>